<comment type="caution">
    <text evidence="1">The sequence shown here is derived from an EMBL/GenBank/DDBJ whole genome shotgun (WGS) entry which is preliminary data.</text>
</comment>
<dbReference type="Proteomes" id="UP000019149">
    <property type="component" value="Unassembled WGS sequence"/>
</dbReference>
<proteinExistence type="predicted"/>
<accession>W6V602</accession>
<dbReference type="KEGG" id="egl:EGR_03350"/>
<dbReference type="AlphaFoldDB" id="W6V602"/>
<gene>
    <name evidence="1" type="ORF">EGR_03350</name>
</gene>
<dbReference type="CTD" id="36339065"/>
<protein>
    <submittedName>
        <fullName evidence="1">Uncharacterized protein</fullName>
    </submittedName>
</protein>
<dbReference type="GeneID" id="36339065"/>
<dbReference type="EMBL" id="APAU02000017">
    <property type="protein sequence ID" value="EUB61804.1"/>
    <property type="molecule type" value="Genomic_DNA"/>
</dbReference>
<organism evidence="1 2">
    <name type="scientific">Echinococcus granulosus</name>
    <name type="common">Hydatid tapeworm</name>
    <dbReference type="NCBI Taxonomy" id="6210"/>
    <lineage>
        <taxon>Eukaryota</taxon>
        <taxon>Metazoa</taxon>
        <taxon>Spiralia</taxon>
        <taxon>Lophotrochozoa</taxon>
        <taxon>Platyhelminthes</taxon>
        <taxon>Cestoda</taxon>
        <taxon>Eucestoda</taxon>
        <taxon>Cyclophyllidea</taxon>
        <taxon>Taeniidae</taxon>
        <taxon>Echinococcus</taxon>
        <taxon>Echinococcus granulosus group</taxon>
    </lineage>
</organism>
<dbReference type="RefSeq" id="XP_024353000.1">
    <property type="nucleotide sequence ID" value="XM_024492599.1"/>
</dbReference>
<evidence type="ECO:0000313" key="2">
    <source>
        <dbReference type="Proteomes" id="UP000019149"/>
    </source>
</evidence>
<evidence type="ECO:0000313" key="1">
    <source>
        <dbReference type="EMBL" id="EUB61804.1"/>
    </source>
</evidence>
<keyword evidence="2" id="KW-1185">Reference proteome</keyword>
<sequence length="366" mass="43001">MAEYPGGRYQNRKTKYCIKGYSFLLVKICYLFDCKCTRKLVTTYNLIVNSYEDEWKMPSTSSEITLHHLISTNHHQFWTRIIRAWANSCSVVMIYKNSPLHACLPLLRIDAATFILPLHSQNARKTTHDIAESSFPVLYFFWRNDIGRQLNDLLELATYLHKFLASKALTIRCHVGKLLRCILNEKNITIWNGILGRLPLAGIEGLHKCNVPISETFTYRIPVIKPFLGGTFCYHLPHFLQRILKILRETPTALKVILNLKYSKLESYQVQLAFYDVEVENESKFQFRYGFFPYNCKRDFKGLDYYFGLNKVTVRDVKKEDRELRCCILQKLIFLNTLVIRIQYTDENNFEGHFPTHQVPKKPVLY</sequence>
<name>W6V602_ECHGR</name>
<reference evidence="1 2" key="1">
    <citation type="journal article" date="2013" name="Nat. Genet.">
        <title>The genome of the hydatid tapeworm Echinococcus granulosus.</title>
        <authorList>
            <person name="Zheng H."/>
            <person name="Zhang W."/>
            <person name="Zhang L."/>
            <person name="Zhang Z."/>
            <person name="Li J."/>
            <person name="Lu G."/>
            <person name="Zhu Y."/>
            <person name="Wang Y."/>
            <person name="Huang Y."/>
            <person name="Liu J."/>
            <person name="Kang H."/>
            <person name="Chen J."/>
            <person name="Wang L."/>
            <person name="Chen A."/>
            <person name="Yu S."/>
            <person name="Gao Z."/>
            <person name="Jin L."/>
            <person name="Gu W."/>
            <person name="Wang Z."/>
            <person name="Zhao L."/>
            <person name="Shi B."/>
            <person name="Wen H."/>
            <person name="Lin R."/>
            <person name="Jones M.K."/>
            <person name="Brejova B."/>
            <person name="Vinar T."/>
            <person name="Zhao G."/>
            <person name="McManus D.P."/>
            <person name="Chen Z."/>
            <person name="Zhou Y."/>
            <person name="Wang S."/>
        </authorList>
    </citation>
    <scope>NUCLEOTIDE SEQUENCE [LARGE SCALE GENOMIC DNA]</scope>
</reference>